<accession>A0A8E0KIQ6</accession>
<dbReference type="PANTHER" id="PTHR36394">
    <property type="entry name" value="OS01G0277700 PROTEIN"/>
    <property type="match status" value="1"/>
</dbReference>
<feature type="transmembrane region" description="Helical" evidence="1">
    <location>
        <begin position="82"/>
        <end position="103"/>
    </location>
</feature>
<evidence type="ECO:0000313" key="3">
    <source>
        <dbReference type="Proteomes" id="UP000016569"/>
    </source>
</evidence>
<feature type="transmembrane region" description="Helical" evidence="1">
    <location>
        <begin position="197"/>
        <end position="217"/>
    </location>
</feature>
<keyword evidence="1" id="KW-0812">Transmembrane</keyword>
<feature type="transmembrane region" description="Helical" evidence="1">
    <location>
        <begin position="50"/>
        <end position="76"/>
    </location>
</feature>
<dbReference type="RefSeq" id="WP_021696076.1">
    <property type="nucleotide sequence ID" value="NZ_BATC01000002.1"/>
</dbReference>
<keyword evidence="1" id="KW-1133">Transmembrane helix</keyword>
<feature type="transmembrane region" description="Helical" evidence="1">
    <location>
        <begin position="158"/>
        <end position="185"/>
    </location>
</feature>
<reference evidence="3" key="1">
    <citation type="journal article" date="2013" name="Genome Announc.">
        <title>Draft Genome Sequence of the Dimorphic Prosthecate Bacterium Brevundimonas abyssalis TAR-001T.</title>
        <authorList>
            <person name="Tsubouchi T."/>
            <person name="Nishi S."/>
            <person name="Usui K."/>
            <person name="Shimane Y."/>
            <person name="Takaki Y."/>
            <person name="Maruyama T."/>
            <person name="Hatada Y."/>
        </authorList>
    </citation>
    <scope>NUCLEOTIDE SEQUENCE [LARGE SCALE GENOMIC DNA]</scope>
    <source>
        <strain evidence="3">TAR-001</strain>
    </source>
</reference>
<keyword evidence="3" id="KW-1185">Reference proteome</keyword>
<organism evidence="2 3">
    <name type="scientific">Brevundimonas abyssalis TAR-001</name>
    <dbReference type="NCBI Taxonomy" id="1391729"/>
    <lineage>
        <taxon>Bacteria</taxon>
        <taxon>Pseudomonadati</taxon>
        <taxon>Pseudomonadota</taxon>
        <taxon>Alphaproteobacteria</taxon>
        <taxon>Caulobacterales</taxon>
        <taxon>Caulobacteraceae</taxon>
        <taxon>Brevundimonas</taxon>
    </lineage>
</organism>
<comment type="caution">
    <text evidence="2">The sequence shown here is derived from an EMBL/GenBank/DDBJ whole genome shotgun (WGS) entry which is preliminary data.</text>
</comment>
<evidence type="ECO:0000256" key="1">
    <source>
        <dbReference type="SAM" id="Phobius"/>
    </source>
</evidence>
<dbReference type="PANTHER" id="PTHR36394:SF1">
    <property type="entry name" value="OS01G0277700 PROTEIN"/>
    <property type="match status" value="1"/>
</dbReference>
<keyword evidence="1" id="KW-0472">Membrane</keyword>
<dbReference type="EMBL" id="BATC01000002">
    <property type="protein sequence ID" value="GAD57980.1"/>
    <property type="molecule type" value="Genomic_DNA"/>
</dbReference>
<evidence type="ECO:0000313" key="2">
    <source>
        <dbReference type="EMBL" id="GAD57980.1"/>
    </source>
</evidence>
<dbReference type="OrthoDB" id="9782403at2"/>
<feature type="transmembrane region" description="Helical" evidence="1">
    <location>
        <begin position="14"/>
        <end position="38"/>
    </location>
</feature>
<protein>
    <submittedName>
        <fullName evidence="2">Expressed protein</fullName>
    </submittedName>
</protein>
<proteinExistence type="predicted"/>
<name>A0A8E0KIQ6_9CAUL</name>
<dbReference type="Proteomes" id="UP000016569">
    <property type="component" value="Unassembled WGS sequence"/>
</dbReference>
<dbReference type="AlphaFoldDB" id="A0A8E0KIQ6"/>
<gene>
    <name evidence="2" type="ORF">MBEBAB_0230</name>
</gene>
<sequence>MTDPAAAESLLAPLIWGGFVAAFLHAALPTHWLPFVLVGRAQGWRARMTLGAAALAGMVHVISTAIVGGLIVAAGLALEERLAGVLPWLAAAMMFGFGAYYLVRALRTRASAARDEPGRDKPGRAVSDRAAFLGLMALLALSPGEVLLPLYLSGAQHGLHGLILLTLAFAAGTILGMVLLTGAAFMGASLLRLERLARFEGAILGAALIILGLLVAFGPL</sequence>
<feature type="transmembrane region" description="Helical" evidence="1">
    <location>
        <begin position="130"/>
        <end position="152"/>
    </location>
</feature>